<dbReference type="RefSeq" id="WP_136991397.1">
    <property type="nucleotide sequence ID" value="NZ_SZPQ01000026.1"/>
</dbReference>
<keyword evidence="2" id="KW-1185">Reference proteome</keyword>
<evidence type="ECO:0000313" key="1">
    <source>
        <dbReference type="EMBL" id="TKI04693.1"/>
    </source>
</evidence>
<organism evidence="1 2">
    <name type="scientific">Martelella alba</name>
    <dbReference type="NCBI Taxonomy" id="2590451"/>
    <lineage>
        <taxon>Bacteria</taxon>
        <taxon>Pseudomonadati</taxon>
        <taxon>Pseudomonadota</taxon>
        <taxon>Alphaproteobacteria</taxon>
        <taxon>Hyphomicrobiales</taxon>
        <taxon>Aurantimonadaceae</taxon>
        <taxon>Martelella</taxon>
    </lineage>
</organism>
<dbReference type="Proteomes" id="UP000305202">
    <property type="component" value="Unassembled WGS sequence"/>
</dbReference>
<evidence type="ECO:0000313" key="2">
    <source>
        <dbReference type="Proteomes" id="UP000305202"/>
    </source>
</evidence>
<comment type="caution">
    <text evidence="1">The sequence shown here is derived from an EMBL/GenBank/DDBJ whole genome shotgun (WGS) entry which is preliminary data.</text>
</comment>
<reference evidence="1 2" key="1">
    <citation type="submission" date="2019-04" db="EMBL/GenBank/DDBJ databases">
        <authorList>
            <person name="Li M."/>
            <person name="Gao C."/>
        </authorList>
    </citation>
    <scope>NUCLEOTIDE SEQUENCE [LARGE SCALE GENOMIC DNA]</scope>
    <source>
        <strain evidence="1 2">BGMRC 2031</strain>
    </source>
</reference>
<dbReference type="SUPFAM" id="SSF82171">
    <property type="entry name" value="DPP6 N-terminal domain-like"/>
    <property type="match status" value="1"/>
</dbReference>
<proteinExistence type="predicted"/>
<gene>
    <name evidence="1" type="ORF">FCN80_17175</name>
</gene>
<dbReference type="EMBL" id="SZPQ01000026">
    <property type="protein sequence ID" value="TKI04693.1"/>
    <property type="molecule type" value="Genomic_DNA"/>
</dbReference>
<sequence>MPVFPQSRITGDPHNPMGCRAMAFGRRLCLAKRHQLRHIRAQGRALHALAQDLQSERNLAASAAAPLKPPRNVWQRFLYYLTAWHSLGVDAASRAAPSRRPLPLGEYRPVIDSFLSPYSLEHVWSSHRARGGKRTPRDAALSPPDMNEDWKTNIVWLLNHQGGANISATQWDDTQLAEGILLALEAKPALATDIARLSLGGSRLYGERKGEPLTAAQQKGLIGRLLCQLLFQAQSIELRIAELFAAKRHITQRELARWVDTWPNEHVNGKIKNMWRKHYEKWEIPVLYLSNRGGPCRPIKNASAPIENIDVDKLWVGSLTWTLLQFGARYIALEQPEKLGAVALNDVMAYGLNLVQLFIQGKILAGIESLFYLGLIIYYLRAKPVFTLAEINDPQLLKNMIAEFNTELKIRYSTAHTLYDCFVEYEEDFHNSRWYSREDTAKALLQRFCGNISAPLAGENAISRGYPYSFTHDPVQSFLHSPQGKHCGANKMALPDLDLTYRQNVETFANTIRKLDVALLQVAFTASDFDDDNLQSKDIALLHAARIEIVRLRLVQIRQPKEMFFSNAPVYYMGKADTVFLRVNDHSSEHIYVLRTSKEGYLVKRVDIHDRNLTTLAPFMESWPTIDVATLHQLVIESPSELAITKHHDDALASFLQNFAELHHRYYVQKIYARGYAGPDTSPWQIPHTIADYVIPFFGCINALLENDKTALFVSCLSDAAFVGIPIGFAGVKAGLTLFRQGTINLAKAVVNVSWKASEDKIFKKPFPSSSQIAGGIYTSRDQAVQLLNVVGKEFLMACDPGFVPLHAMGVVGNGVYRAMVGRALLASGSLIPSLKKIAEEIPKFMLDMDLLNFTVSYGYARTEMNPLTVNIKGITFPIFTLNNQSLVAVETGETTFDGIPVYAQVDMLSLTGLYNKFLCVYHNDGLCVFTAFRRPRFRAVLGSTVYESQTGDSVWHFTTRTPIYMMTIYPFNQLIYRDKFWIVLDINGQRWGFDHRTSTLKIINNADEWREAHHWQRELISVIESSIEPHSFRLRLTAFRRRKKRSDTANHYLHWKRLITSYILPAPEGEQHPVALYDNFSLRVRVGDDYYRLSPQSHSSRFLLIHPDQAHFPAYRLAYTVGNDGFVLVAPVESLNAHRLGELLRHKLAFEAGSVEHDFPHVLLPPLFCGAFRYGDRLYLKSGDRYVTLVPVDDIYYTLIIGDEQQTEWMVRYELFTGGFELVGLEDSFQISRPPAGTSWFERLAQRIFSYRDFPTLKALCRYADKSAKQYIQEPAMVSRLRQAALLLRLDEDRRKEALLASSVHLRTFSLDSAGGYLWSSGFPVLALWARAEYTIAACLARQAGQRHWTCREVARLHNCQWRIPSPMIITLGYRQTLFILNSTHHTLSEEFDNDYQIRITSTELRAIPVRQEKAWRRWLPHQLHSQPTTVSKVDLSGHSHPIIWIDNALILWAQTPDGHKTRLNPSADSPSRVADRIVVSPDGRIIVLIYRPAPSQQRALFYRLPSMGLSVGQGNISAYDDQLISYDRHFENAWWVTNAGQLLAPPKDNWPDGARTASAGLHRADYQPNFVSLDQRYLGYTKRGQGMWDAEILLFDLGSGATKRLIRSLPPQTLGHGMGYLTSVAFSALNIMAATGFSDGYIEIFRIDSSIAGPVAASLGYLHLPISSMHFEDFTNPKPMQMAIKFDNAFNRLIVFHDQGVFSNHKPGNGSYAVSEMVFDLPDPPIWDEIPGENDD</sequence>
<protein>
    <submittedName>
        <fullName evidence="1">Uncharacterized protein</fullName>
    </submittedName>
</protein>
<accession>A0ABY2SKG7</accession>
<name>A0ABY2SKG7_9HYPH</name>